<evidence type="ECO:0000256" key="1">
    <source>
        <dbReference type="SAM" id="MobiDB-lite"/>
    </source>
</evidence>
<dbReference type="AlphaFoldDB" id="A0A4R7FJ75"/>
<accession>A0A4R7FJ75</accession>
<dbReference type="Gene3D" id="3.40.50.1820">
    <property type="entry name" value="alpha/beta hydrolase"/>
    <property type="match status" value="1"/>
</dbReference>
<dbReference type="GO" id="GO:0008374">
    <property type="term" value="F:O-acyltransferase activity"/>
    <property type="evidence" value="ECO:0007669"/>
    <property type="project" value="InterPro"/>
</dbReference>
<keyword evidence="3" id="KW-1185">Reference proteome</keyword>
<organism evidence="2 3">
    <name type="scientific">Amnibacterium kyonggiense</name>
    <dbReference type="NCBI Taxonomy" id="595671"/>
    <lineage>
        <taxon>Bacteria</taxon>
        <taxon>Bacillati</taxon>
        <taxon>Actinomycetota</taxon>
        <taxon>Actinomycetes</taxon>
        <taxon>Micrococcales</taxon>
        <taxon>Microbacteriaceae</taxon>
        <taxon>Amnibacterium</taxon>
    </lineage>
</organism>
<keyword evidence="2" id="KW-0012">Acyltransferase</keyword>
<dbReference type="InterPro" id="IPR003386">
    <property type="entry name" value="LACT/PDAT_acylTrfase"/>
</dbReference>
<feature type="compositionally biased region" description="Polar residues" evidence="1">
    <location>
        <begin position="1"/>
        <end position="17"/>
    </location>
</feature>
<protein>
    <submittedName>
        <fullName evidence="2">Lecithin:cholesterol acyltransferase</fullName>
    </submittedName>
</protein>
<name>A0A4R7FJ75_9MICO</name>
<dbReference type="Pfam" id="PF02450">
    <property type="entry name" value="LCAT"/>
    <property type="match status" value="1"/>
</dbReference>
<gene>
    <name evidence="2" type="ORF">CLV52_3229</name>
</gene>
<dbReference type="InterPro" id="IPR029058">
    <property type="entry name" value="AB_hydrolase_fold"/>
</dbReference>
<dbReference type="SUPFAM" id="SSF53474">
    <property type="entry name" value="alpha/beta-Hydrolases"/>
    <property type="match status" value="1"/>
</dbReference>
<reference evidence="2 3" key="1">
    <citation type="submission" date="2019-03" db="EMBL/GenBank/DDBJ databases">
        <title>Genomic Encyclopedia of Archaeal and Bacterial Type Strains, Phase II (KMG-II): from individual species to whole genera.</title>
        <authorList>
            <person name="Goeker M."/>
        </authorList>
    </citation>
    <scope>NUCLEOTIDE SEQUENCE [LARGE SCALE GENOMIC DNA]</scope>
    <source>
        <strain evidence="2 3">DSM 24782</strain>
    </source>
</reference>
<evidence type="ECO:0000313" key="2">
    <source>
        <dbReference type="EMBL" id="TDS76112.1"/>
    </source>
</evidence>
<dbReference type="Proteomes" id="UP000295344">
    <property type="component" value="Unassembled WGS sequence"/>
</dbReference>
<proteinExistence type="predicted"/>
<keyword evidence="2" id="KW-0808">Transferase</keyword>
<sequence>MLASSPSTTGCTNSQLQLAPKLTSGPDKDPSGYPISISPGPKGLFVPVIMIHGWNGRSQHDDTRAGNFSGKIDLTSNAAGTVAARTSLVGQLQDMAGSAVYTFDYHQWSDRWVTDPHIGTALATAIDCLFRASGQKVVLVAHSMGGLAIEQTFSPSINGAETRAREISTIITLGTPYKGSVMDSLAHGAVLGAGVTGGLGGQPFLTLATAILAACGRVSTADADSICTKIDALTPVTTLESDAANALQYGSAAIRKLPAIPSSIHLVQLAGNADYITNSSWFRQADPATTLHLGDTIVTSGSAIPSPSREHDQTTCAYTVNVSRAAQDQVGVALGVVAKVDAKRLSVPIVDSKVPCGHGQLTRDIELTNDVLGSVHDDIDTRVQASLKTAVRSITVPAGVCYDKPAVLENGSFAIPGTNGNGGISLLDFYDGDAANPTSKSIALLADGRSRMSDLDRGDIAISLGCSASGAGGGYSYIAVYKNDLKPIGLIDPGELTTAGGAGLPGFSDAIFADGKLRTDVGWLATTAEGTCPQTKVRLDYTLARTTTLAHGPITTLQGDPGCGARDSAAVQAAPSRIHTAS</sequence>
<evidence type="ECO:0000313" key="3">
    <source>
        <dbReference type="Proteomes" id="UP000295344"/>
    </source>
</evidence>
<dbReference type="EMBL" id="SOAM01000003">
    <property type="protein sequence ID" value="TDS76112.1"/>
    <property type="molecule type" value="Genomic_DNA"/>
</dbReference>
<feature type="region of interest" description="Disordered" evidence="1">
    <location>
        <begin position="1"/>
        <end position="38"/>
    </location>
</feature>
<dbReference type="GO" id="GO:0006629">
    <property type="term" value="P:lipid metabolic process"/>
    <property type="evidence" value="ECO:0007669"/>
    <property type="project" value="InterPro"/>
</dbReference>
<comment type="caution">
    <text evidence="2">The sequence shown here is derived from an EMBL/GenBank/DDBJ whole genome shotgun (WGS) entry which is preliminary data.</text>
</comment>